<accession>A0A1Y1QNW0</accession>
<evidence type="ECO:0000313" key="3">
    <source>
        <dbReference type="Proteomes" id="UP000192491"/>
    </source>
</evidence>
<keyword evidence="1" id="KW-0472">Membrane</keyword>
<dbReference type="EMBL" id="MTEJ01000130">
    <property type="protein sequence ID" value="OQX09842.1"/>
    <property type="molecule type" value="Genomic_DNA"/>
</dbReference>
<feature type="transmembrane region" description="Helical" evidence="1">
    <location>
        <begin position="12"/>
        <end position="33"/>
    </location>
</feature>
<organism evidence="2 3">
    <name type="scientific">Thiothrix lacustris</name>
    <dbReference type="NCBI Taxonomy" id="525917"/>
    <lineage>
        <taxon>Bacteria</taxon>
        <taxon>Pseudomonadati</taxon>
        <taxon>Pseudomonadota</taxon>
        <taxon>Gammaproteobacteria</taxon>
        <taxon>Thiotrichales</taxon>
        <taxon>Thiotrichaceae</taxon>
        <taxon>Thiothrix</taxon>
    </lineage>
</organism>
<protein>
    <submittedName>
        <fullName evidence="2">Uncharacterized protein</fullName>
    </submittedName>
</protein>
<evidence type="ECO:0000256" key="1">
    <source>
        <dbReference type="SAM" id="Phobius"/>
    </source>
</evidence>
<gene>
    <name evidence="2" type="ORF">BWK73_21745</name>
</gene>
<reference evidence="2 3" key="1">
    <citation type="submission" date="2017-01" db="EMBL/GenBank/DDBJ databases">
        <title>Novel large sulfur bacteria in the metagenomes of groundwater-fed chemosynthetic microbial mats in the Lake Huron basin.</title>
        <authorList>
            <person name="Sharrar A.M."/>
            <person name="Flood B.E."/>
            <person name="Bailey J.V."/>
            <person name="Jones D.S."/>
            <person name="Biddanda B."/>
            <person name="Ruberg S.A."/>
            <person name="Marcus D.N."/>
            <person name="Dick G.J."/>
        </authorList>
    </citation>
    <scope>NUCLEOTIDE SEQUENCE [LARGE SCALE GENOMIC DNA]</scope>
    <source>
        <strain evidence="2">A8</strain>
    </source>
</reference>
<comment type="caution">
    <text evidence="2">The sequence shown here is derived from an EMBL/GenBank/DDBJ whole genome shotgun (WGS) entry which is preliminary data.</text>
</comment>
<keyword evidence="1" id="KW-1133">Transmembrane helix</keyword>
<sequence>MLFNQMLSDFKRPFNIITTVIAIISILFSIYTYHDGKREREPYYFIHSVKTIVSNPDKVSTLKLLDKNGDVVKGNVYLTEISIWNEGRIAIEKNDIRIPIKVKFDNISRVLDFSINKEPTPEVSNFSVSEFDQKTLNLDWTHLDPKLGARIQVIIEGSEEPRISLTGMILDAEIKRAESFVGKYIQNNEVKGVLVLVILTILILLPVYSLSIFSPRSNWTKTRKIIYSLVYLLIGYGCAWLIAQWLFSIESPPF</sequence>
<feature type="transmembrane region" description="Helical" evidence="1">
    <location>
        <begin position="225"/>
        <end position="247"/>
    </location>
</feature>
<keyword evidence="1" id="KW-0812">Transmembrane</keyword>
<dbReference type="Proteomes" id="UP000192491">
    <property type="component" value="Unassembled WGS sequence"/>
</dbReference>
<evidence type="ECO:0000313" key="2">
    <source>
        <dbReference type="EMBL" id="OQX09842.1"/>
    </source>
</evidence>
<dbReference type="AlphaFoldDB" id="A0A1Y1QNW0"/>
<name>A0A1Y1QNW0_9GAMM</name>
<feature type="transmembrane region" description="Helical" evidence="1">
    <location>
        <begin position="193"/>
        <end position="213"/>
    </location>
</feature>
<proteinExistence type="predicted"/>